<dbReference type="InterPro" id="IPR029063">
    <property type="entry name" value="SAM-dependent_MTases_sf"/>
</dbReference>
<dbReference type="AlphaFoldDB" id="A0A2S9XIB1"/>
<dbReference type="InterPro" id="IPR016874">
    <property type="entry name" value="TcmP-like"/>
</dbReference>
<gene>
    <name evidence="3" type="ORF">ENSA5_47950</name>
</gene>
<name>A0A2S9XIB1_9BACT</name>
<dbReference type="Proteomes" id="UP000237968">
    <property type="component" value="Unassembled WGS sequence"/>
</dbReference>
<dbReference type="GO" id="GO:0008168">
    <property type="term" value="F:methyltransferase activity"/>
    <property type="evidence" value="ECO:0007669"/>
    <property type="project" value="UniProtKB-KW"/>
</dbReference>
<dbReference type="SUPFAM" id="SSF53335">
    <property type="entry name" value="S-adenosyl-L-methionine-dependent methyltransferases"/>
    <property type="match status" value="1"/>
</dbReference>
<dbReference type="PANTHER" id="PTHR43619:SF2">
    <property type="entry name" value="S-ADENOSYL-L-METHIONINE-DEPENDENT METHYLTRANSFERASES SUPERFAMILY PROTEIN"/>
    <property type="match status" value="1"/>
</dbReference>
<comment type="caution">
    <text evidence="3">The sequence shown here is derived from an EMBL/GenBank/DDBJ whole genome shotgun (WGS) entry which is preliminary data.</text>
</comment>
<evidence type="ECO:0000256" key="2">
    <source>
        <dbReference type="ARBA" id="ARBA00022679"/>
    </source>
</evidence>
<organism evidence="3 4">
    <name type="scientific">Enhygromyxa salina</name>
    <dbReference type="NCBI Taxonomy" id="215803"/>
    <lineage>
        <taxon>Bacteria</taxon>
        <taxon>Pseudomonadati</taxon>
        <taxon>Myxococcota</taxon>
        <taxon>Polyangia</taxon>
        <taxon>Nannocystales</taxon>
        <taxon>Nannocystaceae</taxon>
        <taxon>Enhygromyxa</taxon>
    </lineage>
</organism>
<sequence length="293" mass="34205">MSVAMVNLASTSTLSEPVVLGEVSETLMIPLWCRAIESERRRGLLHDPKAQAMVAALDYDFDRRFADLRRLAFRACLRTVMIDRWVQRFIRARRHATVVEIGTGLNTRFERVDDGALRWFDVDLPDSMALRRRFFTDTSRRTMIEGAFGDEDWLARIEPAEGPKLFIVEAVLVYLDEAVVRRGFEQIARAFPGSEIIFDTVTTRAVSSRNRPMMKSYQAPFVWGCDDPRVIEGWAQHRLRETTTIDELPRELRRRVPLEHRLMLPYLRWRKPELLRSHALNRVELHPPMTDDR</sequence>
<dbReference type="GO" id="GO:0032259">
    <property type="term" value="P:methylation"/>
    <property type="evidence" value="ECO:0007669"/>
    <property type="project" value="UniProtKB-KW"/>
</dbReference>
<dbReference type="OrthoDB" id="9800233at2"/>
<keyword evidence="2 3" id="KW-0808">Transferase</keyword>
<reference evidence="3 4" key="1">
    <citation type="submission" date="2018-03" db="EMBL/GenBank/DDBJ databases">
        <title>Draft Genome Sequences of the Obligatory Marine Myxobacteria Enhygromyxa salina SWB005.</title>
        <authorList>
            <person name="Poehlein A."/>
            <person name="Moghaddam J.A."/>
            <person name="Harms H."/>
            <person name="Alanjari M."/>
            <person name="Koenig G.M."/>
            <person name="Daniel R."/>
            <person name="Schaeberle T.F."/>
        </authorList>
    </citation>
    <scope>NUCLEOTIDE SEQUENCE [LARGE SCALE GENOMIC DNA]</scope>
    <source>
        <strain evidence="3 4">SWB005</strain>
    </source>
</reference>
<evidence type="ECO:0000313" key="3">
    <source>
        <dbReference type="EMBL" id="PRP92614.1"/>
    </source>
</evidence>
<dbReference type="PIRSF" id="PIRSF028177">
    <property type="entry name" value="Polyketide_synth_Omtfrase_TcmP"/>
    <property type="match status" value="1"/>
</dbReference>
<keyword evidence="4" id="KW-1185">Reference proteome</keyword>
<dbReference type="Gene3D" id="3.40.50.150">
    <property type="entry name" value="Vaccinia Virus protein VP39"/>
    <property type="match status" value="1"/>
</dbReference>
<accession>A0A2S9XIB1</accession>
<evidence type="ECO:0000256" key="1">
    <source>
        <dbReference type="ARBA" id="ARBA00022603"/>
    </source>
</evidence>
<dbReference type="EMBL" id="PVNK01000207">
    <property type="protein sequence ID" value="PRP92614.1"/>
    <property type="molecule type" value="Genomic_DNA"/>
</dbReference>
<evidence type="ECO:0000313" key="4">
    <source>
        <dbReference type="Proteomes" id="UP000237968"/>
    </source>
</evidence>
<protein>
    <submittedName>
        <fullName evidence="3">Leucine carboxyl methyltransferase</fullName>
    </submittedName>
</protein>
<dbReference type="PANTHER" id="PTHR43619">
    <property type="entry name" value="S-ADENOSYL-L-METHIONINE-DEPENDENT METHYLTRANSFERASE YKTD-RELATED"/>
    <property type="match status" value="1"/>
</dbReference>
<proteinExistence type="predicted"/>
<dbReference type="InterPro" id="IPR007213">
    <property type="entry name" value="Ppm1/Ppm2/Tcmp"/>
</dbReference>
<dbReference type="Pfam" id="PF04072">
    <property type="entry name" value="LCM"/>
    <property type="match status" value="1"/>
</dbReference>
<keyword evidence="1 3" id="KW-0489">Methyltransferase</keyword>